<evidence type="ECO:0000313" key="4">
    <source>
        <dbReference type="Proteomes" id="UP000467252"/>
    </source>
</evidence>
<dbReference type="PANTHER" id="PTHR30015">
    <property type="entry name" value="MRR RESTRICTION SYSTEM PROTEIN"/>
    <property type="match status" value="1"/>
</dbReference>
<feature type="region of interest" description="Disordered" evidence="1">
    <location>
        <begin position="162"/>
        <end position="188"/>
    </location>
</feature>
<accession>A0A7I7UHX7</accession>
<dbReference type="InterPro" id="IPR007560">
    <property type="entry name" value="Restrct_endonuc_IV_Mrr"/>
</dbReference>
<gene>
    <name evidence="3" type="ORF">MPUL_14270</name>
</gene>
<reference evidence="3 4" key="1">
    <citation type="journal article" date="2019" name="Emerg. Microbes Infect.">
        <title>Comprehensive subspecies identification of 175 nontuberculous mycobacteria species based on 7547 genomic profiles.</title>
        <authorList>
            <person name="Matsumoto Y."/>
            <person name="Kinjo T."/>
            <person name="Motooka D."/>
            <person name="Nabeya D."/>
            <person name="Jung N."/>
            <person name="Uechi K."/>
            <person name="Horii T."/>
            <person name="Iida T."/>
            <person name="Fujita J."/>
            <person name="Nakamura S."/>
        </authorList>
    </citation>
    <scope>NUCLEOTIDE SEQUENCE [LARGE SCALE GENOMIC DNA]</scope>
    <source>
        <strain evidence="3 4">JCM 6370</strain>
    </source>
</reference>
<dbReference type="GO" id="GO:0003677">
    <property type="term" value="F:DNA binding"/>
    <property type="evidence" value="ECO:0007669"/>
    <property type="project" value="InterPro"/>
</dbReference>
<keyword evidence="3" id="KW-0378">Hydrolase</keyword>
<sequence length="349" mass="37888">MIDAWVIRSGRHGERDAWALQSGYSGGGWALVPDLTPCTTRDEVAQVVAASFKDASESKLANFTGQLWALRGRIKPGDLLAMPMKTTKQIALGRVTGPYEYRAQEPDPGKRHVVKVDWQREDLPRSAVKQDLLFTLGSALTIFSPRKGNAVARLAHLLEHGSDPGQVTKSPISNQHKQPPGTDTTDVVDEPELAPDIEEAARNQITTKIEEEFTGHDLATLVTGLLQVEGMRCMQSPPGPDGGIDIVAGRGLLGLDDPILVQVKSGKSQVGSPVVSQLHGVMATHGARQGLLVAWGGLTKPAQEAVKSNQLRVRVWQSEDVVDLVLEHYDHLSGDIRSRVPLKRVWDVG</sequence>
<dbReference type="InterPro" id="IPR016984">
    <property type="entry name" value="UCP031853"/>
</dbReference>
<dbReference type="Proteomes" id="UP000467252">
    <property type="component" value="Chromosome"/>
</dbReference>
<dbReference type="InterPro" id="IPR011335">
    <property type="entry name" value="Restrct_endonuc-II-like"/>
</dbReference>
<evidence type="ECO:0000256" key="1">
    <source>
        <dbReference type="SAM" id="MobiDB-lite"/>
    </source>
</evidence>
<feature type="domain" description="Restriction endonuclease type IV Mrr" evidence="2">
    <location>
        <begin position="212"/>
        <end position="324"/>
    </location>
</feature>
<dbReference type="PANTHER" id="PTHR30015:SF7">
    <property type="entry name" value="TYPE IV METHYL-DIRECTED RESTRICTION ENZYME ECOKMRR"/>
    <property type="match status" value="1"/>
</dbReference>
<evidence type="ECO:0000313" key="3">
    <source>
        <dbReference type="EMBL" id="BBY80269.1"/>
    </source>
</evidence>
<dbReference type="GO" id="GO:0015666">
    <property type="term" value="F:restriction endodeoxyribonuclease activity"/>
    <property type="evidence" value="ECO:0007669"/>
    <property type="project" value="TreeGrafter"/>
</dbReference>
<dbReference type="AlphaFoldDB" id="A0A7I7UHX7"/>
<dbReference type="GO" id="GO:0009307">
    <property type="term" value="P:DNA restriction-modification system"/>
    <property type="evidence" value="ECO:0007669"/>
    <property type="project" value="InterPro"/>
</dbReference>
<dbReference type="EMBL" id="AP022599">
    <property type="protein sequence ID" value="BBY80269.1"/>
    <property type="molecule type" value="Genomic_DNA"/>
</dbReference>
<keyword evidence="3" id="KW-0255">Endonuclease</keyword>
<keyword evidence="4" id="KW-1185">Reference proteome</keyword>
<dbReference type="Pfam" id="PF04471">
    <property type="entry name" value="Mrr_cat"/>
    <property type="match status" value="1"/>
</dbReference>
<evidence type="ECO:0000259" key="2">
    <source>
        <dbReference type="Pfam" id="PF04471"/>
    </source>
</evidence>
<dbReference type="Gene3D" id="3.40.1350.10">
    <property type="match status" value="1"/>
</dbReference>
<keyword evidence="3" id="KW-0540">Nuclease</keyword>
<organism evidence="3 4">
    <name type="scientific">Mycolicibacterium pulveris</name>
    <name type="common">Mycobacterium pulveris</name>
    <dbReference type="NCBI Taxonomy" id="36813"/>
    <lineage>
        <taxon>Bacteria</taxon>
        <taxon>Bacillati</taxon>
        <taxon>Actinomycetota</taxon>
        <taxon>Actinomycetes</taxon>
        <taxon>Mycobacteriales</taxon>
        <taxon>Mycobacteriaceae</taxon>
        <taxon>Mycolicibacterium</taxon>
    </lineage>
</organism>
<proteinExistence type="predicted"/>
<feature type="compositionally biased region" description="Polar residues" evidence="1">
    <location>
        <begin position="165"/>
        <end position="185"/>
    </location>
</feature>
<dbReference type="PIRSF" id="PIRSF031853">
    <property type="entry name" value="UPC031853"/>
    <property type="match status" value="1"/>
</dbReference>
<dbReference type="InterPro" id="IPR052906">
    <property type="entry name" value="Type_IV_Methyl-Rstrct_Enzyme"/>
</dbReference>
<dbReference type="SUPFAM" id="SSF52980">
    <property type="entry name" value="Restriction endonuclease-like"/>
    <property type="match status" value="1"/>
</dbReference>
<name>A0A7I7UHX7_MYCPV</name>
<protein>
    <submittedName>
        <fullName evidence="3">Restriction endonuclease</fullName>
    </submittedName>
</protein>
<dbReference type="InterPro" id="IPR011856">
    <property type="entry name" value="tRNA_endonuc-like_dom_sf"/>
</dbReference>